<evidence type="ECO:0000313" key="7">
    <source>
        <dbReference type="EMBL" id="MFD1519149.1"/>
    </source>
</evidence>
<gene>
    <name evidence="7" type="ORF">ACFSJD_16765</name>
</gene>
<dbReference type="EMBL" id="JBHUCO010000015">
    <property type="protein sequence ID" value="MFD1519149.1"/>
    <property type="molecule type" value="Genomic_DNA"/>
</dbReference>
<dbReference type="InterPro" id="IPR020845">
    <property type="entry name" value="AMP-binding_CS"/>
</dbReference>
<dbReference type="SUPFAM" id="SSF56801">
    <property type="entry name" value="Acetyl-CoA synthetase-like"/>
    <property type="match status" value="1"/>
</dbReference>
<dbReference type="Pfam" id="PF23562">
    <property type="entry name" value="AMP-binding_C_3"/>
    <property type="match status" value="1"/>
</dbReference>
<dbReference type="InterPro" id="IPR000873">
    <property type="entry name" value="AMP-dep_synth/lig_dom"/>
</dbReference>
<dbReference type="InterPro" id="IPR042099">
    <property type="entry name" value="ANL_N_sf"/>
</dbReference>
<dbReference type="PANTHER" id="PTHR43272">
    <property type="entry name" value="LONG-CHAIN-FATTY-ACID--COA LIGASE"/>
    <property type="match status" value="1"/>
</dbReference>
<comment type="similarity">
    <text evidence="1">Belongs to the ATP-dependent AMP-binding enzyme family.</text>
</comment>
<evidence type="ECO:0000259" key="6">
    <source>
        <dbReference type="Pfam" id="PF00501"/>
    </source>
</evidence>
<reference evidence="8" key="1">
    <citation type="journal article" date="2019" name="Int. J. Syst. Evol. Microbiol.">
        <title>The Global Catalogue of Microorganisms (GCM) 10K type strain sequencing project: providing services to taxonomists for standard genome sequencing and annotation.</title>
        <authorList>
            <consortium name="The Broad Institute Genomics Platform"/>
            <consortium name="The Broad Institute Genome Sequencing Center for Infectious Disease"/>
            <person name="Wu L."/>
            <person name="Ma J."/>
        </authorList>
    </citation>
    <scope>NUCLEOTIDE SEQUENCE [LARGE SCALE GENOMIC DNA]</scope>
    <source>
        <strain evidence="8">CCM 7043</strain>
    </source>
</reference>
<protein>
    <recommendedName>
        <fullName evidence="5">Acyl-CoA synthetase</fullName>
    </recommendedName>
</protein>
<dbReference type="RefSeq" id="WP_344718665.1">
    <property type="nucleotide sequence ID" value="NZ_BAAAUS010000001.1"/>
</dbReference>
<comment type="caution">
    <text evidence="7">The sequence shown here is derived from an EMBL/GenBank/DDBJ whole genome shotgun (WGS) entry which is preliminary data.</text>
</comment>
<evidence type="ECO:0000256" key="1">
    <source>
        <dbReference type="ARBA" id="ARBA00006432"/>
    </source>
</evidence>
<dbReference type="Gene3D" id="3.40.50.12780">
    <property type="entry name" value="N-terminal domain of ligase-like"/>
    <property type="match status" value="1"/>
</dbReference>
<keyword evidence="8" id="KW-1185">Reference proteome</keyword>
<proteinExistence type="inferred from homology"/>
<keyword evidence="2" id="KW-0436">Ligase</keyword>
<evidence type="ECO:0000256" key="2">
    <source>
        <dbReference type="ARBA" id="ARBA00022598"/>
    </source>
</evidence>
<evidence type="ECO:0000256" key="4">
    <source>
        <dbReference type="ARBA" id="ARBA00023098"/>
    </source>
</evidence>
<dbReference type="CDD" id="cd05907">
    <property type="entry name" value="VL_LC_FACS_like"/>
    <property type="match status" value="1"/>
</dbReference>
<evidence type="ECO:0000313" key="8">
    <source>
        <dbReference type="Proteomes" id="UP001597114"/>
    </source>
</evidence>
<sequence length="601" mass="65290">MLQTPSTQSICALLEQQARLRPQAPAVSELRDGELHTMTWANYRQCVIDAASAFLDLGLQARETVAILAGNRVEHLVADLATAHCGAVSVTLYPTLSAEQLAHVASDAEPRIIVVDGPASLARVAEIPWVVQNRPVLVALDVDGEPTQGELHWQELTAGHRAQQDATLRSRQAAIRADDPVTYVYTSGTTGPSKGVVLTHGNMRWMAGAVVRAGLADCEYRAISYLPLAHIAERLWSVYLLLQTGGHVLCCPAPDRLAEYLRVFRPSFFMAVPRVWEKLRLGAERLLASPTFSSREDELTRGRDTLRCEWAQRYDDAPVPAALRMQAALAREGALRDVRAALGLERALMTASAAAPIADDVLSFFASLGIEIIQGYGLTETGGVAVCDRLGTASRGSVGLPLPGAEIRIAGDGEILVRSPGNAPGYRNRPDADAELFATGGWLRTGDIGRIDEAGRLHITDRKKDIIITAAGKNIAPTAIEFRVAGRSFVDQVLAFGDARPYVVALLTATPENLLEFARSQHISGADPHELVHHPAVLARAQCVVDEANSHLSRPEQIKRFRLLATTWTVESGELTPTFKLRRSVIHHRHADDLAALYQQP</sequence>
<organism evidence="7 8">
    <name type="scientific">Pseudonocardia yunnanensis</name>
    <dbReference type="NCBI Taxonomy" id="58107"/>
    <lineage>
        <taxon>Bacteria</taxon>
        <taxon>Bacillati</taxon>
        <taxon>Actinomycetota</taxon>
        <taxon>Actinomycetes</taxon>
        <taxon>Pseudonocardiales</taxon>
        <taxon>Pseudonocardiaceae</taxon>
        <taxon>Pseudonocardia</taxon>
    </lineage>
</organism>
<evidence type="ECO:0000256" key="3">
    <source>
        <dbReference type="ARBA" id="ARBA00022832"/>
    </source>
</evidence>
<dbReference type="PANTHER" id="PTHR43272:SF32">
    <property type="entry name" value="AMP-DEPENDENT SYNTHETASE_LIGASE DOMAIN-CONTAINING PROTEIN"/>
    <property type="match status" value="1"/>
</dbReference>
<dbReference type="Pfam" id="PF00501">
    <property type="entry name" value="AMP-binding"/>
    <property type="match status" value="1"/>
</dbReference>
<name>A0ABW4EYT6_9PSEU</name>
<evidence type="ECO:0000256" key="5">
    <source>
        <dbReference type="ARBA" id="ARBA00032875"/>
    </source>
</evidence>
<dbReference type="Proteomes" id="UP001597114">
    <property type="component" value="Unassembled WGS sequence"/>
</dbReference>
<keyword evidence="3" id="KW-0276">Fatty acid metabolism</keyword>
<feature type="domain" description="AMP-dependent synthetase/ligase" evidence="6">
    <location>
        <begin position="14"/>
        <end position="426"/>
    </location>
</feature>
<keyword evidence="4" id="KW-0443">Lipid metabolism</keyword>
<accession>A0ABW4EYT6</accession>
<dbReference type="PROSITE" id="PS00455">
    <property type="entry name" value="AMP_BINDING"/>
    <property type="match status" value="1"/>
</dbReference>